<name>A0A345HWS6_9ACTN</name>
<dbReference type="KEGG" id="spad:DVK44_29560"/>
<sequence length="440" mass="47586">MEMTFEAFLWSLTQQESGGNYGAVGVWVGGDRAYGRYQVMGNNIPAWTAQHYGKRLTPQQFLANREAQDAVVRGVLGGYVKKYGYRGAASAWYSGNASLHMSTRPQPGGPPIKSYVDKVMDRAGTYTGGSTASSSYTDSGGTAAVKPKLSSAELAEQYGLTSALINSSKELKSLFGKAVSDGWSAARFQASLKNTKWWKEQSSTLRKYLTQKHTDPATWKQNNSAAAAKINALAVQVGLGNQISGGKNSKLLNDAVYKVAALGWSDARIKDWLGGRVSVHGDIMWGEAGDAWDKLHEVAYLNGLKYSASWYKKAAVAVTSGRGTLSTYEDQIRAAAAAKYSSYAPQIKAGMNALDLAAPYIKATSSILELAETDVDLFNKHIAKAMTSKPKAGAAGGTQTPLWQFENDLRSDPLWRKTNNARESMMTTARAVAKDFGMSW</sequence>
<proteinExistence type="predicted"/>
<dbReference type="Proteomes" id="UP000253868">
    <property type="component" value="Chromosome"/>
</dbReference>
<dbReference type="InterPro" id="IPR023346">
    <property type="entry name" value="Lysozyme-like_dom_sf"/>
</dbReference>
<dbReference type="SUPFAM" id="SSF53955">
    <property type="entry name" value="Lysozyme-like"/>
    <property type="match status" value="1"/>
</dbReference>
<keyword evidence="2" id="KW-1185">Reference proteome</keyword>
<evidence type="ECO:0000313" key="2">
    <source>
        <dbReference type="Proteomes" id="UP000253868"/>
    </source>
</evidence>
<protein>
    <recommendedName>
        <fullName evidence="3">Transglycosylase SLT domain-containing protein</fullName>
    </recommendedName>
</protein>
<accession>A0A345HWS6</accession>
<reference evidence="2" key="1">
    <citation type="submission" date="2018-07" db="EMBL/GenBank/DDBJ databases">
        <authorList>
            <person name="Zhao J."/>
        </authorList>
    </citation>
    <scope>NUCLEOTIDE SEQUENCE [LARGE SCALE GENOMIC DNA]</scope>
    <source>
        <strain evidence="2">GSSD-12</strain>
    </source>
</reference>
<dbReference type="EMBL" id="CP031194">
    <property type="protein sequence ID" value="AXG81150.1"/>
    <property type="molecule type" value="Genomic_DNA"/>
</dbReference>
<evidence type="ECO:0000313" key="1">
    <source>
        <dbReference type="EMBL" id="AXG81150.1"/>
    </source>
</evidence>
<organism evidence="1 2">
    <name type="scientific">Streptomyces paludis</name>
    <dbReference type="NCBI Taxonomy" id="2282738"/>
    <lineage>
        <taxon>Bacteria</taxon>
        <taxon>Bacillati</taxon>
        <taxon>Actinomycetota</taxon>
        <taxon>Actinomycetes</taxon>
        <taxon>Kitasatosporales</taxon>
        <taxon>Streptomycetaceae</taxon>
        <taxon>Streptomyces</taxon>
    </lineage>
</organism>
<dbReference type="AlphaFoldDB" id="A0A345HWS6"/>
<gene>
    <name evidence="1" type="ORF">DVK44_29560</name>
</gene>
<dbReference type="OrthoDB" id="4086853at2"/>
<evidence type="ECO:0008006" key="3">
    <source>
        <dbReference type="Google" id="ProtNLM"/>
    </source>
</evidence>